<keyword evidence="1" id="KW-0732">Signal</keyword>
<evidence type="ECO:0000256" key="1">
    <source>
        <dbReference type="SAM" id="SignalP"/>
    </source>
</evidence>
<protein>
    <submittedName>
        <fullName evidence="2">Uncharacterized protein</fullName>
    </submittedName>
</protein>
<feature type="chain" id="PRO_5012335762" evidence="1">
    <location>
        <begin position="19"/>
        <end position="161"/>
    </location>
</feature>
<evidence type="ECO:0000313" key="2">
    <source>
        <dbReference type="EMBL" id="PAV61064.1"/>
    </source>
</evidence>
<dbReference type="Proteomes" id="UP000218231">
    <property type="component" value="Unassembled WGS sequence"/>
</dbReference>
<dbReference type="AlphaFoldDB" id="A0A2A2JHF0"/>
<evidence type="ECO:0000313" key="3">
    <source>
        <dbReference type="Proteomes" id="UP000218231"/>
    </source>
</evidence>
<sequence length="161" mass="17069">MQTYAYLLLSIFSAVSIGEIVDNAMSFDDIKYPKTTTNTTIIRAKRYSYYGGGCACASSGYSMPSYGYSSYSSYGSSGGGTPYYGGGGGGGNTIIYKTVIIKGGRGHRRRWGGGGGGGGWGMRYGGGCSVRTQTSETCRHCKDDQKIKASSDTVEKLLVRL</sequence>
<accession>A0A2A2JHF0</accession>
<gene>
    <name evidence="2" type="ORF">WR25_14044</name>
</gene>
<reference evidence="2 3" key="1">
    <citation type="journal article" date="2017" name="Curr. Biol.">
        <title>Genome architecture and evolution of a unichromosomal asexual nematode.</title>
        <authorList>
            <person name="Fradin H."/>
            <person name="Zegar C."/>
            <person name="Gutwein M."/>
            <person name="Lucas J."/>
            <person name="Kovtun M."/>
            <person name="Corcoran D."/>
            <person name="Baugh L.R."/>
            <person name="Kiontke K."/>
            <person name="Gunsalus K."/>
            <person name="Fitch D.H."/>
            <person name="Piano F."/>
        </authorList>
    </citation>
    <scope>NUCLEOTIDE SEQUENCE [LARGE SCALE GENOMIC DNA]</scope>
    <source>
        <strain evidence="2">PF1309</strain>
    </source>
</reference>
<keyword evidence="3" id="KW-1185">Reference proteome</keyword>
<feature type="signal peptide" evidence="1">
    <location>
        <begin position="1"/>
        <end position="18"/>
    </location>
</feature>
<name>A0A2A2JHF0_9BILA</name>
<comment type="caution">
    <text evidence="2">The sequence shown here is derived from an EMBL/GenBank/DDBJ whole genome shotgun (WGS) entry which is preliminary data.</text>
</comment>
<dbReference type="EMBL" id="LIAE01010437">
    <property type="protein sequence ID" value="PAV61064.1"/>
    <property type="molecule type" value="Genomic_DNA"/>
</dbReference>
<proteinExistence type="predicted"/>
<organism evidence="2 3">
    <name type="scientific">Diploscapter pachys</name>
    <dbReference type="NCBI Taxonomy" id="2018661"/>
    <lineage>
        <taxon>Eukaryota</taxon>
        <taxon>Metazoa</taxon>
        <taxon>Ecdysozoa</taxon>
        <taxon>Nematoda</taxon>
        <taxon>Chromadorea</taxon>
        <taxon>Rhabditida</taxon>
        <taxon>Rhabditina</taxon>
        <taxon>Rhabditomorpha</taxon>
        <taxon>Rhabditoidea</taxon>
        <taxon>Rhabditidae</taxon>
        <taxon>Diploscapter</taxon>
    </lineage>
</organism>